<keyword evidence="3" id="KW-0695">RNA-directed DNA polymerase</keyword>
<feature type="domain" description="Ty3 transposon capsid-like protein" evidence="2">
    <location>
        <begin position="95"/>
        <end position="153"/>
    </location>
</feature>
<name>A0ABQ5FQT1_9ASTR</name>
<accession>A0ABQ5FQT1</accession>
<reference evidence="3" key="1">
    <citation type="journal article" date="2022" name="Int. J. Mol. Sci.">
        <title>Draft Genome of Tanacetum Coccineum: Genomic Comparison of Closely Related Tanacetum-Family Plants.</title>
        <authorList>
            <person name="Yamashiro T."/>
            <person name="Shiraishi A."/>
            <person name="Nakayama K."/>
            <person name="Satake H."/>
        </authorList>
    </citation>
    <scope>NUCLEOTIDE SEQUENCE</scope>
</reference>
<reference evidence="3" key="2">
    <citation type="submission" date="2022-01" db="EMBL/GenBank/DDBJ databases">
        <authorList>
            <person name="Yamashiro T."/>
            <person name="Shiraishi A."/>
            <person name="Satake H."/>
            <person name="Nakayama K."/>
        </authorList>
    </citation>
    <scope>NUCLEOTIDE SEQUENCE</scope>
</reference>
<dbReference type="InterPro" id="IPR000477">
    <property type="entry name" value="RT_dom"/>
</dbReference>
<dbReference type="GO" id="GO:0003964">
    <property type="term" value="F:RNA-directed DNA polymerase activity"/>
    <property type="evidence" value="ECO:0007669"/>
    <property type="project" value="UniProtKB-KW"/>
</dbReference>
<comment type="caution">
    <text evidence="3">The sequence shown here is derived from an EMBL/GenBank/DDBJ whole genome shotgun (WGS) entry which is preliminary data.</text>
</comment>
<proteinExistence type="predicted"/>
<sequence length="681" mass="77703">MPPKRTSTSEAPAMTQAAIRKLVADSVTAALEAQAANMANIDNTTRPREAPVARKLFSRSNSTEDCKVKFATGPGTEVQKMEDEFYHMTVKGNDLKTYVRRFQKLATLCPTMVLDSEKMMEVFIRGLPRSIKGNVTVSKPQTLEEGINIAQRIMDQKQLYTRILVPCVRNALCITQDLALSSVILATRKGIMKSVPKDHTPPNAQGRAYMLRDRNAHQNPNVVTAQVMEKKSDEISLEDIPVIIEFSEVFPEDLPGLPPVCQVEFQIDLIPRAALVAWAPYRLAPSEMQKLSNQLQELADRGFIRPSTSPWGALVLFVKKKDGSFRMCIDYQEFNKFTIKNRYPLPSIDDLFDQLQGSSVYSKINLRSGYHQLRVRNEDISKTAFRTRYRHYEFQMMTFGLTNAPGVFMDLMNRVCKPYLDKFVIVFIDDILIYSRNKERLSRHDMLISIISDRDSHFTSRFWQTLQNALDFGKGWEKHLPLVEFSYNNSYPTSIKAAQVRHFMIESARSLFAGAEASTDTNGQIRVLPPITAKEVLVKERERKARTTLLMALPEDHLAKFYKMDDAKEMWEAIKSRFGGNDESKKMQKYILKQQFESFSVSNSEGLHKGYDRFQSLLSQFEIHGAGVSTEERGGGVNQKFLRSLPSSCSQVSLIMRTKPGVDNLCFDDLYNNLRVRRQKL</sequence>
<dbReference type="Proteomes" id="UP001151760">
    <property type="component" value="Unassembled WGS sequence"/>
</dbReference>
<evidence type="ECO:0000313" key="4">
    <source>
        <dbReference type="Proteomes" id="UP001151760"/>
    </source>
</evidence>
<dbReference type="InterPro" id="IPR043502">
    <property type="entry name" value="DNA/RNA_pol_sf"/>
</dbReference>
<protein>
    <submittedName>
        <fullName evidence="3">Reverse transcriptase domain-containing protein</fullName>
    </submittedName>
</protein>
<dbReference type="EMBL" id="BQNB010017655">
    <property type="protein sequence ID" value="GJT65726.1"/>
    <property type="molecule type" value="Genomic_DNA"/>
</dbReference>
<dbReference type="Pfam" id="PF14223">
    <property type="entry name" value="Retrotran_gag_2"/>
    <property type="match status" value="1"/>
</dbReference>
<dbReference type="InterPro" id="IPR043128">
    <property type="entry name" value="Rev_trsase/Diguanyl_cyclase"/>
</dbReference>
<feature type="domain" description="Reverse transcriptase" evidence="1">
    <location>
        <begin position="318"/>
        <end position="444"/>
    </location>
</feature>
<dbReference type="Gene3D" id="3.30.70.270">
    <property type="match status" value="1"/>
</dbReference>
<dbReference type="CDD" id="cd01647">
    <property type="entry name" value="RT_LTR"/>
    <property type="match status" value="1"/>
</dbReference>
<keyword evidence="4" id="KW-1185">Reference proteome</keyword>
<dbReference type="InterPro" id="IPR053134">
    <property type="entry name" value="RNA-dir_DNA_polymerase"/>
</dbReference>
<dbReference type="SUPFAM" id="SSF56672">
    <property type="entry name" value="DNA/RNA polymerases"/>
    <property type="match status" value="1"/>
</dbReference>
<dbReference type="PANTHER" id="PTHR24559:SF427">
    <property type="entry name" value="RNA-DIRECTED DNA POLYMERASE"/>
    <property type="match status" value="1"/>
</dbReference>
<gene>
    <name evidence="3" type="ORF">Tco_1017206</name>
</gene>
<evidence type="ECO:0000259" key="2">
    <source>
        <dbReference type="Pfam" id="PF19259"/>
    </source>
</evidence>
<evidence type="ECO:0000259" key="1">
    <source>
        <dbReference type="Pfam" id="PF00078"/>
    </source>
</evidence>
<organism evidence="3 4">
    <name type="scientific">Tanacetum coccineum</name>
    <dbReference type="NCBI Taxonomy" id="301880"/>
    <lineage>
        <taxon>Eukaryota</taxon>
        <taxon>Viridiplantae</taxon>
        <taxon>Streptophyta</taxon>
        <taxon>Embryophyta</taxon>
        <taxon>Tracheophyta</taxon>
        <taxon>Spermatophyta</taxon>
        <taxon>Magnoliopsida</taxon>
        <taxon>eudicotyledons</taxon>
        <taxon>Gunneridae</taxon>
        <taxon>Pentapetalae</taxon>
        <taxon>asterids</taxon>
        <taxon>campanulids</taxon>
        <taxon>Asterales</taxon>
        <taxon>Asteraceae</taxon>
        <taxon>Asteroideae</taxon>
        <taxon>Anthemideae</taxon>
        <taxon>Anthemidinae</taxon>
        <taxon>Tanacetum</taxon>
    </lineage>
</organism>
<dbReference type="Pfam" id="PF00078">
    <property type="entry name" value="RVT_1"/>
    <property type="match status" value="1"/>
</dbReference>
<dbReference type="InterPro" id="IPR045358">
    <property type="entry name" value="Ty3_capsid"/>
</dbReference>
<keyword evidence="3" id="KW-0548">Nucleotidyltransferase</keyword>
<evidence type="ECO:0000313" key="3">
    <source>
        <dbReference type="EMBL" id="GJT65726.1"/>
    </source>
</evidence>
<dbReference type="Gene3D" id="3.10.10.10">
    <property type="entry name" value="HIV Type 1 Reverse Transcriptase, subunit A, domain 1"/>
    <property type="match status" value="1"/>
</dbReference>
<keyword evidence="3" id="KW-0808">Transferase</keyword>
<dbReference type="Pfam" id="PF19259">
    <property type="entry name" value="Ty3_capsid"/>
    <property type="match status" value="1"/>
</dbReference>
<dbReference type="PANTHER" id="PTHR24559">
    <property type="entry name" value="TRANSPOSON TY3-I GAG-POL POLYPROTEIN"/>
    <property type="match status" value="1"/>
</dbReference>